<reference evidence="8" key="2">
    <citation type="submission" date="2025-08" db="UniProtKB">
        <authorList>
            <consortium name="RefSeq"/>
        </authorList>
    </citation>
    <scope>IDENTIFICATION</scope>
    <source>
        <tissue evidence="8">Young leaves</tissue>
    </source>
</reference>
<dbReference type="InterPro" id="IPR036259">
    <property type="entry name" value="MFS_trans_sf"/>
</dbReference>
<dbReference type="Gene3D" id="1.20.1250.20">
    <property type="entry name" value="MFS general substrate transporter like domains"/>
    <property type="match status" value="1"/>
</dbReference>
<keyword evidence="3 6" id="KW-0812">Transmembrane</keyword>
<organism evidence="7 8">
    <name type="scientific">Phoenix dactylifera</name>
    <name type="common">Date palm</name>
    <dbReference type="NCBI Taxonomy" id="42345"/>
    <lineage>
        <taxon>Eukaryota</taxon>
        <taxon>Viridiplantae</taxon>
        <taxon>Streptophyta</taxon>
        <taxon>Embryophyta</taxon>
        <taxon>Tracheophyta</taxon>
        <taxon>Spermatophyta</taxon>
        <taxon>Magnoliopsida</taxon>
        <taxon>Liliopsida</taxon>
        <taxon>Arecaceae</taxon>
        <taxon>Coryphoideae</taxon>
        <taxon>Phoeniceae</taxon>
        <taxon>Phoenix</taxon>
    </lineage>
</organism>
<dbReference type="AlphaFoldDB" id="A0A8B7BMM9"/>
<protein>
    <submittedName>
        <fullName evidence="8">Protein NRT1/ PTR FAMILY 5.10-like</fullName>
    </submittedName>
</protein>
<evidence type="ECO:0000256" key="6">
    <source>
        <dbReference type="SAM" id="Phobius"/>
    </source>
</evidence>
<keyword evidence="4 6" id="KW-1133">Transmembrane helix</keyword>
<reference evidence="7" key="1">
    <citation type="journal article" date="2019" name="Nat. Commun.">
        <title>Genome-wide association mapping of date palm fruit traits.</title>
        <authorList>
            <person name="Hazzouri K.M."/>
            <person name="Gros-Balthazard M."/>
            <person name="Flowers J.M."/>
            <person name="Copetti D."/>
            <person name="Lemansour A."/>
            <person name="Lebrun M."/>
            <person name="Masmoudi K."/>
            <person name="Ferrand S."/>
            <person name="Dhar M.I."/>
            <person name="Fresquez Z.A."/>
            <person name="Rosas U."/>
            <person name="Zhang J."/>
            <person name="Talag J."/>
            <person name="Lee S."/>
            <person name="Kudrna D."/>
            <person name="Powell R.F."/>
            <person name="Leitch I.J."/>
            <person name="Krueger R.R."/>
            <person name="Wing R.A."/>
            <person name="Amiri K.M.A."/>
            <person name="Purugganan M.D."/>
        </authorList>
    </citation>
    <scope>NUCLEOTIDE SEQUENCE [LARGE SCALE GENOMIC DNA]</scope>
    <source>
        <strain evidence="7">cv. Khalas</strain>
    </source>
</reference>
<dbReference type="RefSeq" id="XP_008781658.2">
    <property type="nucleotide sequence ID" value="XM_008783436.2"/>
</dbReference>
<gene>
    <name evidence="8" type="primary">LOC103701400</name>
</gene>
<keyword evidence="7" id="KW-1185">Reference proteome</keyword>
<dbReference type="GeneID" id="103701400"/>
<dbReference type="Pfam" id="PF00854">
    <property type="entry name" value="PTR2"/>
    <property type="match status" value="1"/>
</dbReference>
<dbReference type="GO" id="GO:0016020">
    <property type="term" value="C:membrane"/>
    <property type="evidence" value="ECO:0007669"/>
    <property type="project" value="UniProtKB-SubCell"/>
</dbReference>
<comment type="subcellular location">
    <subcellularLocation>
        <location evidence="1">Membrane</location>
        <topology evidence="1">Multi-pass membrane protein</topology>
    </subcellularLocation>
</comment>
<proteinExistence type="inferred from homology"/>
<evidence type="ECO:0000313" key="8">
    <source>
        <dbReference type="RefSeq" id="XP_008781658.2"/>
    </source>
</evidence>
<accession>A0A8B7BMM9</accession>
<feature type="transmembrane region" description="Helical" evidence="6">
    <location>
        <begin position="6"/>
        <end position="22"/>
    </location>
</feature>
<dbReference type="OrthoDB" id="8904098at2759"/>
<evidence type="ECO:0000256" key="5">
    <source>
        <dbReference type="ARBA" id="ARBA00023136"/>
    </source>
</evidence>
<evidence type="ECO:0000256" key="3">
    <source>
        <dbReference type="ARBA" id="ARBA00022692"/>
    </source>
</evidence>
<evidence type="ECO:0000256" key="4">
    <source>
        <dbReference type="ARBA" id="ARBA00022989"/>
    </source>
</evidence>
<keyword evidence="5 6" id="KW-0472">Membrane</keyword>
<dbReference type="PANTHER" id="PTHR11654">
    <property type="entry name" value="OLIGOPEPTIDE TRANSPORTER-RELATED"/>
    <property type="match status" value="1"/>
</dbReference>
<evidence type="ECO:0000313" key="7">
    <source>
        <dbReference type="Proteomes" id="UP000228380"/>
    </source>
</evidence>
<name>A0A8B7BMM9_PHODC</name>
<feature type="transmembrane region" description="Helical" evidence="6">
    <location>
        <begin position="85"/>
        <end position="106"/>
    </location>
</feature>
<dbReference type="InterPro" id="IPR000109">
    <property type="entry name" value="POT_fam"/>
</dbReference>
<comment type="similarity">
    <text evidence="2">Belongs to the major facilitator superfamily. Proton-dependent oligopeptide transporter (POT/PTR) (TC 2.A.17) family.</text>
</comment>
<dbReference type="Proteomes" id="UP000228380">
    <property type="component" value="Chromosome 14"/>
</dbReference>
<dbReference type="KEGG" id="pda:103701400"/>
<evidence type="ECO:0000256" key="1">
    <source>
        <dbReference type="ARBA" id="ARBA00004141"/>
    </source>
</evidence>
<evidence type="ECO:0000256" key="2">
    <source>
        <dbReference type="ARBA" id="ARBA00005982"/>
    </source>
</evidence>
<feature type="transmembrane region" description="Helical" evidence="6">
    <location>
        <begin position="54"/>
        <end position="73"/>
    </location>
</feature>
<sequence length="160" mass="18105">MLQRIGTGLALSTITTVAAALVEMKRLKTARDFGLVDRPDATIPMSISWMIPHYVMYGVTTVFTVAGLQEFFYDQVTDTLRSLGLALFISILGVGNFASGFLVSVIEKVTRKNRESWFSVENIRTLSQGLTRLFAWHEVFEKKFPLNLIFREHKLFLSPV</sequence>
<dbReference type="GO" id="GO:0022857">
    <property type="term" value="F:transmembrane transporter activity"/>
    <property type="evidence" value="ECO:0007669"/>
    <property type="project" value="InterPro"/>
</dbReference>